<dbReference type="Pfam" id="PF09956">
    <property type="entry name" value="Phage_cement_2"/>
    <property type="match status" value="1"/>
</dbReference>
<reference evidence="1" key="2">
    <citation type="submission" date="2020-02" db="EMBL/GenBank/DDBJ databases">
        <authorList>
            <person name="Matsumoto Y."/>
            <person name="Motooka D."/>
            <person name="Nakamura S."/>
        </authorList>
    </citation>
    <scope>NUCLEOTIDE SEQUENCE</scope>
    <source>
        <strain evidence="1">JCM 17322</strain>
    </source>
</reference>
<evidence type="ECO:0008006" key="4">
    <source>
        <dbReference type="Google" id="ProtNLM"/>
    </source>
</evidence>
<dbReference type="EMBL" id="BLKW01000003">
    <property type="protein sequence ID" value="GFG74701.1"/>
    <property type="molecule type" value="Genomic_DNA"/>
</dbReference>
<organism evidence="1 3">
    <name type="scientific">Mycobacterium botniense</name>
    <dbReference type="NCBI Taxonomy" id="84962"/>
    <lineage>
        <taxon>Bacteria</taxon>
        <taxon>Bacillati</taxon>
        <taxon>Actinomycetota</taxon>
        <taxon>Actinomycetes</taxon>
        <taxon>Mycobacteriales</taxon>
        <taxon>Mycobacteriaceae</taxon>
        <taxon>Mycobacterium</taxon>
    </lineage>
</organism>
<comment type="caution">
    <text evidence="1">The sequence shown here is derived from an EMBL/GenBank/DDBJ whole genome shotgun (WGS) entry which is preliminary data.</text>
</comment>
<accession>A0A7I9XY22</accession>
<dbReference type="EMBL" id="BLKW01000004">
    <property type="protein sequence ID" value="GFG74729.1"/>
    <property type="molecule type" value="Genomic_DNA"/>
</dbReference>
<dbReference type="InterPro" id="IPR011231">
    <property type="entry name" value="Phage_VT1-Sakai_H0018"/>
</dbReference>
<proteinExistence type="predicted"/>
<keyword evidence="3" id="KW-1185">Reference proteome</keyword>
<protein>
    <recommendedName>
        <fullName evidence="4">DUF2190 domain-containing protein</fullName>
    </recommendedName>
</protein>
<dbReference type="RefSeq" id="WP_163756946.1">
    <property type="nucleotide sequence ID" value="NZ_BLKW01000003.1"/>
</dbReference>
<dbReference type="Proteomes" id="UP000465361">
    <property type="component" value="Unassembled WGS sequence"/>
</dbReference>
<sequence length="144" mass="13681">MAGQDYVPLYVAGTQASCVAGSAVTAGQLVQITGGTLVPGTPGVAGGQPNSGTVTPTVAPTSDATSAEVGVAANNAVAGQPVSVYFGGVHVLAASGSISAGDPVQAAASGAVADASSNTTYSQIIGRAWSAASNGLAVVRLAEH</sequence>
<evidence type="ECO:0000313" key="2">
    <source>
        <dbReference type="EMBL" id="GFG74729.1"/>
    </source>
</evidence>
<reference evidence="1 3" key="1">
    <citation type="journal article" date="2019" name="Emerg. Microbes Infect.">
        <title>Comprehensive subspecies identification of 175 nontuberculous mycobacteria species based on 7547 genomic profiles.</title>
        <authorList>
            <person name="Matsumoto Y."/>
            <person name="Kinjo T."/>
            <person name="Motooka D."/>
            <person name="Nabeya D."/>
            <person name="Jung N."/>
            <person name="Uechi K."/>
            <person name="Horii T."/>
            <person name="Iida T."/>
            <person name="Fujita J."/>
            <person name="Nakamura S."/>
        </authorList>
    </citation>
    <scope>NUCLEOTIDE SEQUENCE [LARGE SCALE GENOMIC DNA]</scope>
    <source>
        <strain evidence="1 3">JCM 17322</strain>
    </source>
</reference>
<evidence type="ECO:0000313" key="1">
    <source>
        <dbReference type="EMBL" id="GFG74701.1"/>
    </source>
</evidence>
<name>A0A7I9XY22_9MYCO</name>
<evidence type="ECO:0000313" key="3">
    <source>
        <dbReference type="Proteomes" id="UP000465361"/>
    </source>
</evidence>
<dbReference type="AlphaFoldDB" id="A0A7I9XY22"/>
<gene>
    <name evidence="1" type="ORF">MBOT_20660</name>
    <name evidence="2" type="ORF">MBOT_20940</name>
</gene>